<proteinExistence type="predicted"/>
<dbReference type="EMBL" id="BJXL01000102">
    <property type="protein sequence ID" value="GEM84453.1"/>
    <property type="molecule type" value="Genomic_DNA"/>
</dbReference>
<reference evidence="1 2" key="1">
    <citation type="submission" date="2019-07" db="EMBL/GenBank/DDBJ databases">
        <title>Whole genome shotgun sequence of Meiothermus hypogaeus NBRC 106114.</title>
        <authorList>
            <person name="Hosoyama A."/>
            <person name="Uohara A."/>
            <person name="Ohji S."/>
            <person name="Ichikawa N."/>
        </authorList>
    </citation>
    <scope>NUCLEOTIDE SEQUENCE [LARGE SCALE GENOMIC DNA]</scope>
    <source>
        <strain evidence="1 2">NBRC 106114</strain>
    </source>
</reference>
<name>A0A511R4B0_9DEIN</name>
<dbReference type="OrthoDB" id="145986at2"/>
<accession>A0A511R4B0</accession>
<comment type="caution">
    <text evidence="1">The sequence shown here is derived from an EMBL/GenBank/DDBJ whole genome shotgun (WGS) entry which is preliminary data.</text>
</comment>
<evidence type="ECO:0008006" key="3">
    <source>
        <dbReference type="Google" id="ProtNLM"/>
    </source>
</evidence>
<gene>
    <name evidence="1" type="ORF">MHY01S_26190</name>
</gene>
<dbReference type="AlphaFoldDB" id="A0A511R4B0"/>
<protein>
    <recommendedName>
        <fullName evidence="3">Transposase IS4-like domain-containing protein</fullName>
    </recommendedName>
</protein>
<sequence>MVSSPSPARGEGKGFTWIWYDKRTRHLKQSRSYALTSLDWEAARLARLIRSRWSIEHHDSLVRDVTFAEDRCLVRGQAAMGLAHLRGFAINCLRQWQVSNLSAAIERFAAKPFELLARLGVV</sequence>
<evidence type="ECO:0000313" key="2">
    <source>
        <dbReference type="Proteomes" id="UP000321197"/>
    </source>
</evidence>
<dbReference type="RefSeq" id="WP_119340702.1">
    <property type="nucleotide sequence ID" value="NZ_BJXL01000102.1"/>
</dbReference>
<evidence type="ECO:0000313" key="1">
    <source>
        <dbReference type="EMBL" id="GEM84453.1"/>
    </source>
</evidence>
<organism evidence="1 2">
    <name type="scientific">Meiothermus hypogaeus NBRC 106114</name>
    <dbReference type="NCBI Taxonomy" id="1227553"/>
    <lineage>
        <taxon>Bacteria</taxon>
        <taxon>Thermotogati</taxon>
        <taxon>Deinococcota</taxon>
        <taxon>Deinococci</taxon>
        <taxon>Thermales</taxon>
        <taxon>Thermaceae</taxon>
        <taxon>Meiothermus</taxon>
    </lineage>
</organism>
<dbReference type="Proteomes" id="UP000321197">
    <property type="component" value="Unassembled WGS sequence"/>
</dbReference>